<protein>
    <submittedName>
        <fullName evidence="2">Cytochrome P450</fullName>
    </submittedName>
</protein>
<evidence type="ECO:0000313" key="3">
    <source>
        <dbReference type="Proteomes" id="UP000322634"/>
    </source>
</evidence>
<dbReference type="OrthoDB" id="502624at2"/>
<comment type="similarity">
    <text evidence="1">Belongs to the cytochrome P450 family.</text>
</comment>
<accession>A0A5D0TSH2</accession>
<dbReference type="Gene3D" id="1.10.630.10">
    <property type="entry name" value="Cytochrome P450"/>
    <property type="match status" value="1"/>
</dbReference>
<dbReference type="GO" id="GO:0036199">
    <property type="term" value="F:cholest-4-en-3-one 26-monooxygenase activity"/>
    <property type="evidence" value="ECO:0007669"/>
    <property type="project" value="TreeGrafter"/>
</dbReference>
<dbReference type="PRINTS" id="PR00359">
    <property type="entry name" value="BP450"/>
</dbReference>
<dbReference type="GO" id="GO:0005506">
    <property type="term" value="F:iron ion binding"/>
    <property type="evidence" value="ECO:0007669"/>
    <property type="project" value="InterPro"/>
</dbReference>
<gene>
    <name evidence="2" type="ORF">FXF65_37955</name>
</gene>
<dbReference type="GO" id="GO:0008395">
    <property type="term" value="F:steroid hydroxylase activity"/>
    <property type="evidence" value="ECO:0007669"/>
    <property type="project" value="TreeGrafter"/>
</dbReference>
<name>A0A5D0TSH2_9ACTN</name>
<dbReference type="InterPro" id="IPR002397">
    <property type="entry name" value="Cyt_P450_B"/>
</dbReference>
<dbReference type="AlphaFoldDB" id="A0A5D0TSH2"/>
<dbReference type="InterPro" id="IPR036396">
    <property type="entry name" value="Cyt_P450_sf"/>
</dbReference>
<evidence type="ECO:0000313" key="2">
    <source>
        <dbReference type="EMBL" id="TYC08673.1"/>
    </source>
</evidence>
<dbReference type="SUPFAM" id="SSF48264">
    <property type="entry name" value="Cytochrome P450"/>
    <property type="match status" value="1"/>
</dbReference>
<reference evidence="2 3" key="1">
    <citation type="submission" date="2019-08" db="EMBL/GenBank/DDBJ databases">
        <title>Actinomadura sp. nov. CYP1-5 isolated from mountain soil.</title>
        <authorList>
            <person name="Songsumanus A."/>
            <person name="Kuncharoen N."/>
            <person name="Kudo T."/>
            <person name="Yuki M."/>
            <person name="Igarashi Y."/>
            <person name="Tanasupawat S."/>
        </authorList>
    </citation>
    <scope>NUCLEOTIDE SEQUENCE [LARGE SCALE GENOMIC DNA]</scope>
    <source>
        <strain evidence="2 3">GKU157</strain>
    </source>
</reference>
<dbReference type="RefSeq" id="WP_148355046.1">
    <property type="nucleotide sequence ID" value="NZ_JBHSBF010000002.1"/>
</dbReference>
<dbReference type="GO" id="GO:0020037">
    <property type="term" value="F:heme binding"/>
    <property type="evidence" value="ECO:0007669"/>
    <property type="project" value="InterPro"/>
</dbReference>
<dbReference type="PANTHER" id="PTHR46696:SF4">
    <property type="entry name" value="BIOTIN BIOSYNTHESIS CYTOCHROME P450"/>
    <property type="match status" value="1"/>
</dbReference>
<sequence length="446" mass="49156">MRTLAAPTFGPAQIASMEPVIARIARSYLDSALERGTFDFVTDLAAKVPMDVVSEVLGIPPADRETVRDLVLLAADRPPGSRDVPAEGTEALARLMEYLLDLIADRRRRPQEDLTSVLVASQVGGQPLTDAEIIPYLVLLIAAGYETITRLLAAAWYWAWRNPLQREIAFSGRIGAWVNETLRYDGPVQYELRTTTRAVKVAGTVQNGDRRPVRQIQSGVERGQPPGRRRLAQLLTRAIASTRLGHDEDELVVLACQHRAAFSDQQRAERIHHGLLRCAVPRLARSAASPPRTGHRVEVDLLLRRIGSVAHDDAQDLPLGAYGVGLVAVPGQLPLPFPDAVGVDLAEGDRPGISGAGSSPASACSLPSSWARDPEVRTSLTLSTRRQHAATHRCRRSVARRGSRWRSIPVQWELLLLVDVVCRASSHRRPSWRDALWVQQVARRMR</sequence>
<proteinExistence type="inferred from homology"/>
<dbReference type="Proteomes" id="UP000322634">
    <property type="component" value="Unassembled WGS sequence"/>
</dbReference>
<comment type="caution">
    <text evidence="2">The sequence shown here is derived from an EMBL/GenBank/DDBJ whole genome shotgun (WGS) entry which is preliminary data.</text>
</comment>
<evidence type="ECO:0000256" key="1">
    <source>
        <dbReference type="ARBA" id="ARBA00010617"/>
    </source>
</evidence>
<keyword evidence="3" id="KW-1185">Reference proteome</keyword>
<organism evidence="2 3">
    <name type="scientific">Actinomadura syzygii</name>
    <dbReference type="NCBI Taxonomy" id="1427538"/>
    <lineage>
        <taxon>Bacteria</taxon>
        <taxon>Bacillati</taxon>
        <taxon>Actinomycetota</taxon>
        <taxon>Actinomycetes</taxon>
        <taxon>Streptosporangiales</taxon>
        <taxon>Thermomonosporaceae</taxon>
        <taxon>Actinomadura</taxon>
    </lineage>
</organism>
<dbReference type="PANTHER" id="PTHR46696">
    <property type="entry name" value="P450, PUTATIVE (EUROFUNG)-RELATED"/>
    <property type="match status" value="1"/>
</dbReference>
<dbReference type="GO" id="GO:0006707">
    <property type="term" value="P:cholesterol catabolic process"/>
    <property type="evidence" value="ECO:0007669"/>
    <property type="project" value="TreeGrafter"/>
</dbReference>
<dbReference type="EMBL" id="VSFF01000016">
    <property type="protein sequence ID" value="TYC08673.1"/>
    <property type="molecule type" value="Genomic_DNA"/>
</dbReference>